<organism evidence="1 2">
    <name type="scientific">Catellicoccus marimammalium M35/04/3</name>
    <dbReference type="NCBI Taxonomy" id="1234409"/>
    <lineage>
        <taxon>Bacteria</taxon>
        <taxon>Bacillati</taxon>
        <taxon>Bacillota</taxon>
        <taxon>Bacilli</taxon>
        <taxon>Lactobacillales</taxon>
        <taxon>Enterococcaceae</taxon>
        <taxon>Catellicoccus</taxon>
    </lineage>
</organism>
<evidence type="ECO:0000313" key="1">
    <source>
        <dbReference type="EMBL" id="EKU27087.1"/>
    </source>
</evidence>
<comment type="caution">
    <text evidence="1">The sequence shown here is derived from an EMBL/GenBank/DDBJ whole genome shotgun (WGS) entry which is preliminary data.</text>
</comment>
<proteinExistence type="predicted"/>
<dbReference type="Proteomes" id="UP000016057">
    <property type="component" value="Unassembled WGS sequence"/>
</dbReference>
<reference evidence="1 2" key="1">
    <citation type="journal article" date="2013" name="Genome Announc.">
        <title>Draft Genome Sequence of Catellicoccus marimammalium, a Novel Species Commonly Found in Gull Feces.</title>
        <authorList>
            <person name="Weigand M.R."/>
            <person name="Ryu H."/>
            <person name="Bozcek L."/>
            <person name="Konstantinidis K.T."/>
            <person name="Santo Domingo J.W."/>
        </authorList>
    </citation>
    <scope>NUCLEOTIDE SEQUENCE [LARGE SCALE GENOMIC DNA]</scope>
    <source>
        <strain evidence="1 2">M35/04/3</strain>
    </source>
</reference>
<name>K8ZAR6_9ENTE</name>
<accession>K8ZAR6</accession>
<dbReference type="STRING" id="1234409.C683_1083"/>
<dbReference type="AlphaFoldDB" id="K8ZAR6"/>
<sequence>MRQIEYYNYNEFFEECVEGPKGKAIHFYDPEERREVAYLYERGFLKRCGYEGKNQYRGYEPLIYHLQDLSWQKKGYELQFKGTLEGGQSYDYTIILCPQKEKS</sequence>
<protein>
    <submittedName>
        <fullName evidence="1">Uncharacterized protein</fullName>
    </submittedName>
</protein>
<dbReference type="EMBL" id="AMYT01000021">
    <property type="protein sequence ID" value="EKU27087.1"/>
    <property type="molecule type" value="Genomic_DNA"/>
</dbReference>
<evidence type="ECO:0000313" key="2">
    <source>
        <dbReference type="Proteomes" id="UP000016057"/>
    </source>
</evidence>
<keyword evidence="2" id="KW-1185">Reference proteome</keyword>
<gene>
    <name evidence="1" type="ORF">C683_1083</name>
</gene>